<comment type="subcellular location">
    <subcellularLocation>
        <location evidence="2">Mitochondrion inner membrane</location>
        <topology evidence="2">Single-pass membrane protein</topology>
    </subcellularLocation>
</comment>
<evidence type="ECO:0000313" key="18">
    <source>
        <dbReference type="EMBL" id="GHP02701.1"/>
    </source>
</evidence>
<evidence type="ECO:0000256" key="6">
    <source>
        <dbReference type="ARBA" id="ARBA00022660"/>
    </source>
</evidence>
<keyword evidence="6" id="KW-0679">Respiratory chain</keyword>
<dbReference type="InterPro" id="IPR019329">
    <property type="entry name" value="NADH_UbQ_OxRdtase_ESSS_su"/>
</dbReference>
<proteinExistence type="inferred from homology"/>
<feature type="compositionally biased region" description="Low complexity" evidence="17">
    <location>
        <begin position="26"/>
        <end position="45"/>
    </location>
</feature>
<evidence type="ECO:0000256" key="3">
    <source>
        <dbReference type="ARBA" id="ARBA00008915"/>
    </source>
</evidence>
<dbReference type="OrthoDB" id="2147978at2759"/>
<dbReference type="GO" id="GO:0005743">
    <property type="term" value="C:mitochondrial inner membrane"/>
    <property type="evidence" value="ECO:0007669"/>
    <property type="project" value="UniProtKB-SubCell"/>
</dbReference>
<evidence type="ECO:0000256" key="17">
    <source>
        <dbReference type="SAM" id="MobiDB-lite"/>
    </source>
</evidence>
<evidence type="ECO:0000256" key="14">
    <source>
        <dbReference type="ARBA" id="ARBA00030753"/>
    </source>
</evidence>
<protein>
    <recommendedName>
        <fullName evidence="4">NADH dehydrogenase [ubiquinone] 1 beta subcomplex subunit 11, mitochondrial</fullName>
    </recommendedName>
    <alternativeName>
        <fullName evidence="15">Complex I-ESSS</fullName>
    </alternativeName>
    <alternativeName>
        <fullName evidence="14">NADH-ubiquinone oxidoreductase ESSS subunit</fullName>
    </alternativeName>
</protein>
<dbReference type="PANTHER" id="PTHR40637">
    <property type="entry name" value="ESSS SUBUNIT OF NADH:UBIQUINONE OXIDOREDUCTASE (COMPLEX I) PROTEIN"/>
    <property type="match status" value="1"/>
</dbReference>
<evidence type="ECO:0000256" key="9">
    <source>
        <dbReference type="ARBA" id="ARBA00022946"/>
    </source>
</evidence>
<keyword evidence="5" id="KW-0813">Transport</keyword>
<keyword evidence="9" id="KW-0809">Transit peptide</keyword>
<dbReference type="Proteomes" id="UP000660262">
    <property type="component" value="Unassembled WGS sequence"/>
</dbReference>
<evidence type="ECO:0000256" key="8">
    <source>
        <dbReference type="ARBA" id="ARBA00022792"/>
    </source>
</evidence>
<dbReference type="Pfam" id="PF10183">
    <property type="entry name" value="ESSS"/>
    <property type="match status" value="1"/>
</dbReference>
<keyword evidence="13" id="KW-0472">Membrane</keyword>
<comment type="similarity">
    <text evidence="3">Belongs to the complex I NDUFB11 subunit family.</text>
</comment>
<gene>
    <name evidence="18" type="ORF">PPROV_000145600</name>
</gene>
<keyword evidence="10" id="KW-0249">Electron transport</keyword>
<comment type="function">
    <text evidence="1">Accessory subunit of the mitochondrial membrane respiratory chain NADH dehydrogenase (Complex I), that is believed not to be involved in catalysis. Complex I functions in the transfer of electrons from NADH to the respiratory chain. The immediate electron acceptor for the enzyme is believed to be ubiquinone.</text>
</comment>
<comment type="subunit">
    <text evidence="16">Complex I is composed of 45 different subunits. Interacts with BCAP31.</text>
</comment>
<evidence type="ECO:0000256" key="5">
    <source>
        <dbReference type="ARBA" id="ARBA00022448"/>
    </source>
</evidence>
<evidence type="ECO:0000256" key="13">
    <source>
        <dbReference type="ARBA" id="ARBA00023136"/>
    </source>
</evidence>
<evidence type="ECO:0000313" key="19">
    <source>
        <dbReference type="Proteomes" id="UP000660262"/>
    </source>
</evidence>
<dbReference type="EMBL" id="BNJQ01000004">
    <property type="protein sequence ID" value="GHP02701.1"/>
    <property type="molecule type" value="Genomic_DNA"/>
</dbReference>
<name>A0A830HAT9_9CHLO</name>
<dbReference type="AlphaFoldDB" id="A0A830HAT9"/>
<evidence type="ECO:0000256" key="15">
    <source>
        <dbReference type="ARBA" id="ARBA00031387"/>
    </source>
</evidence>
<dbReference type="PANTHER" id="PTHR40637:SF1">
    <property type="entry name" value="ESSS SUBUNIT OF NADH:UBIQUINONE OXIDOREDUCTASE (COMPLEX I) PROTEIN"/>
    <property type="match status" value="1"/>
</dbReference>
<evidence type="ECO:0000256" key="7">
    <source>
        <dbReference type="ARBA" id="ARBA00022692"/>
    </source>
</evidence>
<evidence type="ECO:0000256" key="1">
    <source>
        <dbReference type="ARBA" id="ARBA00003195"/>
    </source>
</evidence>
<reference evidence="18" key="1">
    <citation type="submission" date="2020-10" db="EMBL/GenBank/DDBJ databases">
        <title>Unveiling of a novel bifunctional photoreceptor, Dualchrome1, isolated from a cosmopolitan green alga.</title>
        <authorList>
            <person name="Suzuki S."/>
            <person name="Kawachi M."/>
        </authorList>
    </citation>
    <scope>NUCLEOTIDE SEQUENCE</scope>
    <source>
        <strain evidence="18">NIES 2893</strain>
    </source>
</reference>
<organism evidence="18 19">
    <name type="scientific">Pycnococcus provasolii</name>
    <dbReference type="NCBI Taxonomy" id="41880"/>
    <lineage>
        <taxon>Eukaryota</taxon>
        <taxon>Viridiplantae</taxon>
        <taxon>Chlorophyta</taxon>
        <taxon>Pseudoscourfieldiophyceae</taxon>
        <taxon>Pseudoscourfieldiales</taxon>
        <taxon>Pycnococcaceae</taxon>
        <taxon>Pycnococcus</taxon>
    </lineage>
</organism>
<feature type="region of interest" description="Disordered" evidence="17">
    <location>
        <begin position="26"/>
        <end position="88"/>
    </location>
</feature>
<evidence type="ECO:0000256" key="2">
    <source>
        <dbReference type="ARBA" id="ARBA00004434"/>
    </source>
</evidence>
<evidence type="ECO:0000256" key="10">
    <source>
        <dbReference type="ARBA" id="ARBA00022982"/>
    </source>
</evidence>
<keyword evidence="12" id="KW-0496">Mitochondrion</keyword>
<comment type="caution">
    <text evidence="18">The sequence shown here is derived from an EMBL/GenBank/DDBJ whole genome shotgun (WGS) entry which is preliminary data.</text>
</comment>
<evidence type="ECO:0000256" key="12">
    <source>
        <dbReference type="ARBA" id="ARBA00023128"/>
    </source>
</evidence>
<keyword evidence="11" id="KW-1133">Transmembrane helix</keyword>
<keyword evidence="7" id="KW-0812">Transmembrane</keyword>
<keyword evidence="8" id="KW-0999">Mitochondrion inner membrane</keyword>
<evidence type="ECO:0000256" key="16">
    <source>
        <dbReference type="ARBA" id="ARBA00046528"/>
    </source>
</evidence>
<feature type="compositionally biased region" description="Basic residues" evidence="17">
    <location>
        <begin position="47"/>
        <end position="56"/>
    </location>
</feature>
<evidence type="ECO:0000256" key="4">
    <source>
        <dbReference type="ARBA" id="ARBA00018632"/>
    </source>
</evidence>
<keyword evidence="19" id="KW-1185">Reference proteome</keyword>
<evidence type="ECO:0000256" key="11">
    <source>
        <dbReference type="ARBA" id="ARBA00022989"/>
    </source>
</evidence>
<sequence>MASSASHVKAAASRLANAVWSAAASATARGASTSSANTAVATATTRRGLHTSARRHGGPDKGFWTEGTNVKEPGYLFGETPPPPGQSRKWESWELPWYSMMLLSGGILTVGLSVQPDTSIHTWAHKEALRRMEEGK</sequence>
<accession>A0A830HAT9</accession>